<evidence type="ECO:0000256" key="8">
    <source>
        <dbReference type="PROSITE-ProRule" id="PRU00267"/>
    </source>
</evidence>
<evidence type="ECO:0000313" key="10">
    <source>
        <dbReference type="EMBL" id="MEQ2300296.1"/>
    </source>
</evidence>
<reference evidence="10 11" key="1">
    <citation type="submission" date="2021-06" db="EMBL/GenBank/DDBJ databases">
        <authorList>
            <person name="Palmer J.M."/>
        </authorList>
    </citation>
    <scope>NUCLEOTIDE SEQUENCE [LARGE SCALE GENOMIC DNA]</scope>
    <source>
        <strain evidence="10 11">AS_MEX2019</strain>
        <tissue evidence="10">Muscle</tissue>
    </source>
</reference>
<dbReference type="PANTHER" id="PTHR46318">
    <property type="entry name" value="UPSTREAM BINDING TRANSCRIPTION FACTOR"/>
    <property type="match status" value="1"/>
</dbReference>
<keyword evidence="6" id="KW-0804">Transcription</keyword>
<feature type="domain" description="HMG box" evidence="9">
    <location>
        <begin position="10"/>
        <end position="79"/>
    </location>
</feature>
<evidence type="ECO:0000256" key="7">
    <source>
        <dbReference type="ARBA" id="ARBA00023242"/>
    </source>
</evidence>
<protein>
    <recommendedName>
        <fullName evidence="9">HMG box domain-containing protein</fullName>
    </recommendedName>
</protein>
<evidence type="ECO:0000256" key="1">
    <source>
        <dbReference type="ARBA" id="ARBA00004123"/>
    </source>
</evidence>
<dbReference type="PANTHER" id="PTHR46318:SF5">
    <property type="entry name" value="NUCLEOLAR TRANSCRIPTION FACTOR 1 ISOFORM X1"/>
    <property type="match status" value="1"/>
</dbReference>
<gene>
    <name evidence="10" type="ORF">AMECASPLE_023973</name>
</gene>
<dbReference type="SUPFAM" id="SSF47095">
    <property type="entry name" value="HMG-box"/>
    <property type="match status" value="1"/>
</dbReference>
<keyword evidence="11" id="KW-1185">Reference proteome</keyword>
<dbReference type="InterPro" id="IPR029215">
    <property type="entry name" value="HMG_box_5"/>
</dbReference>
<dbReference type="EMBL" id="JAHRIP010049275">
    <property type="protein sequence ID" value="MEQ2300296.1"/>
    <property type="molecule type" value="Genomic_DNA"/>
</dbReference>
<accession>A0ABV0Z2L9</accession>
<evidence type="ECO:0000256" key="5">
    <source>
        <dbReference type="ARBA" id="ARBA00023159"/>
    </source>
</evidence>
<comment type="caution">
    <text evidence="10">The sequence shown here is derived from an EMBL/GenBank/DDBJ whole genome shotgun (WGS) entry which is preliminary data.</text>
</comment>
<name>A0ABV0Z2L9_9TELE</name>
<comment type="subcellular location">
    <subcellularLocation>
        <location evidence="1">Nucleus</location>
    </subcellularLocation>
</comment>
<evidence type="ECO:0000259" key="9">
    <source>
        <dbReference type="PROSITE" id="PS50118"/>
    </source>
</evidence>
<keyword evidence="4 8" id="KW-0238">DNA-binding</keyword>
<keyword evidence="2" id="KW-0677">Repeat</keyword>
<evidence type="ECO:0000313" key="11">
    <source>
        <dbReference type="Proteomes" id="UP001469553"/>
    </source>
</evidence>
<organism evidence="10 11">
    <name type="scientific">Ameca splendens</name>
    <dbReference type="NCBI Taxonomy" id="208324"/>
    <lineage>
        <taxon>Eukaryota</taxon>
        <taxon>Metazoa</taxon>
        <taxon>Chordata</taxon>
        <taxon>Craniata</taxon>
        <taxon>Vertebrata</taxon>
        <taxon>Euteleostomi</taxon>
        <taxon>Actinopterygii</taxon>
        <taxon>Neopterygii</taxon>
        <taxon>Teleostei</taxon>
        <taxon>Neoteleostei</taxon>
        <taxon>Acanthomorphata</taxon>
        <taxon>Ovalentaria</taxon>
        <taxon>Atherinomorphae</taxon>
        <taxon>Cyprinodontiformes</taxon>
        <taxon>Goodeidae</taxon>
        <taxon>Ameca</taxon>
    </lineage>
</organism>
<keyword evidence="7 8" id="KW-0539">Nucleus</keyword>
<feature type="DNA-binding region" description="HMG box" evidence="8">
    <location>
        <begin position="10"/>
        <end position="79"/>
    </location>
</feature>
<keyword evidence="5" id="KW-0010">Activator</keyword>
<evidence type="ECO:0000256" key="2">
    <source>
        <dbReference type="ARBA" id="ARBA00022737"/>
    </source>
</evidence>
<dbReference type="InterPro" id="IPR009071">
    <property type="entry name" value="HMG_box_dom"/>
</dbReference>
<sequence length="118" mass="14312">MEQRKKSDLPEKPKTPQQLWYNHEKKAYMKLHPEVSQKELKEALRRQWSQLPDKRRLKWISKALELQKDYEVKELDRYSPSRCPLVLGSRWRGRGQRRFRRTAVCPESDGWTLCCRTV</sequence>
<evidence type="ECO:0000256" key="6">
    <source>
        <dbReference type="ARBA" id="ARBA00023163"/>
    </source>
</evidence>
<dbReference type="InterPro" id="IPR051762">
    <property type="entry name" value="UBF1"/>
</dbReference>
<proteinExistence type="predicted"/>
<dbReference type="Gene3D" id="1.10.30.10">
    <property type="entry name" value="High mobility group box domain"/>
    <property type="match status" value="1"/>
</dbReference>
<dbReference type="SMART" id="SM00398">
    <property type="entry name" value="HMG"/>
    <property type="match status" value="1"/>
</dbReference>
<dbReference type="Proteomes" id="UP001469553">
    <property type="component" value="Unassembled WGS sequence"/>
</dbReference>
<evidence type="ECO:0000256" key="3">
    <source>
        <dbReference type="ARBA" id="ARBA00023015"/>
    </source>
</evidence>
<dbReference type="Pfam" id="PF14887">
    <property type="entry name" value="HMG_box_5"/>
    <property type="match status" value="1"/>
</dbReference>
<keyword evidence="3" id="KW-0805">Transcription regulation</keyword>
<evidence type="ECO:0000256" key="4">
    <source>
        <dbReference type="ARBA" id="ARBA00023125"/>
    </source>
</evidence>
<dbReference type="CDD" id="cd21999">
    <property type="entry name" value="HMG-box_UBF1_rpt2"/>
    <property type="match status" value="1"/>
</dbReference>
<dbReference type="InterPro" id="IPR036910">
    <property type="entry name" value="HMG_box_dom_sf"/>
</dbReference>
<dbReference type="PROSITE" id="PS50118">
    <property type="entry name" value="HMG_BOX_2"/>
    <property type="match status" value="1"/>
</dbReference>